<dbReference type="AlphaFoldDB" id="A0A7W7SRH7"/>
<dbReference type="Pfam" id="PF00092">
    <property type="entry name" value="VWA"/>
    <property type="match status" value="1"/>
</dbReference>
<dbReference type="SUPFAM" id="SSF53300">
    <property type="entry name" value="vWA-like"/>
    <property type="match status" value="1"/>
</dbReference>
<keyword evidence="4" id="KW-1185">Reference proteome</keyword>
<dbReference type="SMART" id="SM00327">
    <property type="entry name" value="VWA"/>
    <property type="match status" value="1"/>
</dbReference>
<feature type="domain" description="VWFA" evidence="2">
    <location>
        <begin position="394"/>
        <end position="575"/>
    </location>
</feature>
<keyword evidence="1" id="KW-1133">Transmembrane helix</keyword>
<evidence type="ECO:0000256" key="1">
    <source>
        <dbReference type="SAM" id="Phobius"/>
    </source>
</evidence>
<dbReference type="Gene3D" id="3.40.50.410">
    <property type="entry name" value="von Willebrand factor, type A domain"/>
    <property type="match status" value="1"/>
</dbReference>
<name>A0A7W7SRH7_9ACTN</name>
<dbReference type="Pfam" id="PF13531">
    <property type="entry name" value="SBP_bac_11"/>
    <property type="match status" value="1"/>
</dbReference>
<dbReference type="SUPFAM" id="SSF53850">
    <property type="entry name" value="Periplasmic binding protein-like II"/>
    <property type="match status" value="1"/>
</dbReference>
<evidence type="ECO:0000313" key="3">
    <source>
        <dbReference type="EMBL" id="MBB4959623.1"/>
    </source>
</evidence>
<accession>A0A7W7SRH7</accession>
<evidence type="ECO:0000259" key="2">
    <source>
        <dbReference type="PROSITE" id="PS50234"/>
    </source>
</evidence>
<dbReference type="InterPro" id="IPR002035">
    <property type="entry name" value="VWF_A"/>
</dbReference>
<gene>
    <name evidence="3" type="ORF">FHR38_003356</name>
</gene>
<protein>
    <submittedName>
        <fullName evidence="3">Ca-activated chloride channel family protein</fullName>
    </submittedName>
</protein>
<sequence length="582" mass="63312">MVSGRVATRSWLPYVVAVVAGLGVITATYLVVRPDPTGCVPLVVSSSSEKSSLISDIAEDYNSKDRRFGGHCAAVTVHGLNSGEAMEALAVGWKKDGTEMDGRPQVWLPTSTLWTEQLTLRNPDALPLGSYPSIANSPLVIAIPKEQGAALQKHSGGFGWGDVLGVSNQDGWATFGHPEWGKFAFSKDNPALSTSGLAATIATYYAATKKTRDLTVNDLNRPEVTQFVRGIEANVSHYTDDVVDLLRRRAEADLSRGDDSTRADISAMVMQESLVYLYNKGKLSPEGVPPRMPLAVLHPREGTYQLNHPYVVLPGLNEEQRLAADDFRKFLQEEQQQKVVRDSGLRDRNGNASADAIKSMEAYGAPARAYFAEPDPAVVNAILENWKKLSKKANILFAIDTSGSMKDPNNPYRLQKATEAAGKGLALLGAEDRVALWSFSSKQHPKAPYSERIPLSKFDHGVFAGKLAELRAEGDTALYATVRAAHQHLLKKYDPNRINAVVVLTDGENTDPVDNDLAALLRDIRLDPERPVKVFCIAFDKDSDLAALDKIAKASGGKAFNAQNPEKIDEVFELVVRSFGAG</sequence>
<dbReference type="EMBL" id="JACHJW010000001">
    <property type="protein sequence ID" value="MBB4959623.1"/>
    <property type="molecule type" value="Genomic_DNA"/>
</dbReference>
<comment type="caution">
    <text evidence="3">The sequence shown here is derived from an EMBL/GenBank/DDBJ whole genome shotgun (WGS) entry which is preliminary data.</text>
</comment>
<feature type="transmembrane region" description="Helical" evidence="1">
    <location>
        <begin position="12"/>
        <end position="32"/>
    </location>
</feature>
<dbReference type="InterPro" id="IPR036465">
    <property type="entry name" value="vWFA_dom_sf"/>
</dbReference>
<evidence type="ECO:0000313" key="4">
    <source>
        <dbReference type="Proteomes" id="UP000578819"/>
    </source>
</evidence>
<dbReference type="RefSeq" id="WP_184535523.1">
    <property type="nucleotide sequence ID" value="NZ_JACHJW010000001.1"/>
</dbReference>
<keyword evidence="1" id="KW-0472">Membrane</keyword>
<dbReference type="Proteomes" id="UP000578819">
    <property type="component" value="Unassembled WGS sequence"/>
</dbReference>
<organism evidence="3 4">
    <name type="scientific">Micromonospora polyrhachis</name>
    <dbReference type="NCBI Taxonomy" id="1282883"/>
    <lineage>
        <taxon>Bacteria</taxon>
        <taxon>Bacillati</taxon>
        <taxon>Actinomycetota</taxon>
        <taxon>Actinomycetes</taxon>
        <taxon>Micromonosporales</taxon>
        <taxon>Micromonosporaceae</taxon>
        <taxon>Micromonospora</taxon>
    </lineage>
</organism>
<reference evidence="3 4" key="1">
    <citation type="submission" date="2020-08" db="EMBL/GenBank/DDBJ databases">
        <title>Sequencing the genomes of 1000 actinobacteria strains.</title>
        <authorList>
            <person name="Klenk H.-P."/>
        </authorList>
    </citation>
    <scope>NUCLEOTIDE SEQUENCE [LARGE SCALE GENOMIC DNA]</scope>
    <source>
        <strain evidence="3 4">DSM 45886</strain>
    </source>
</reference>
<proteinExistence type="predicted"/>
<dbReference type="PROSITE" id="PS50234">
    <property type="entry name" value="VWFA"/>
    <property type="match status" value="1"/>
</dbReference>
<keyword evidence="1" id="KW-0812">Transmembrane</keyword>